<keyword evidence="6" id="KW-1185">Reference proteome</keyword>
<accession>A0A7W7MQG8</accession>
<dbReference type="RefSeq" id="WP_184994515.1">
    <property type="nucleotide sequence ID" value="NZ_BOMK01000010.1"/>
</dbReference>
<gene>
    <name evidence="5" type="ORF">BJ971_003734</name>
</gene>
<dbReference type="PANTHER" id="PTHR12304">
    <property type="entry name" value="INOSINE-URIDINE PREFERRING NUCLEOSIDE HYDROLASE"/>
    <property type="match status" value="1"/>
</dbReference>
<dbReference type="SUPFAM" id="SSF53590">
    <property type="entry name" value="Nucleoside hydrolase"/>
    <property type="match status" value="1"/>
</dbReference>
<keyword evidence="1 5" id="KW-0378">Hydrolase</keyword>
<evidence type="ECO:0000256" key="3">
    <source>
        <dbReference type="SAM" id="Phobius"/>
    </source>
</evidence>
<evidence type="ECO:0000259" key="4">
    <source>
        <dbReference type="Pfam" id="PF01156"/>
    </source>
</evidence>
<dbReference type="GO" id="GO:0005829">
    <property type="term" value="C:cytosol"/>
    <property type="evidence" value="ECO:0007669"/>
    <property type="project" value="TreeGrafter"/>
</dbReference>
<dbReference type="InterPro" id="IPR023186">
    <property type="entry name" value="IUNH"/>
</dbReference>
<sequence length="301" mass="30978">MTPFHLDCDTGIDDALALALLLGRPGAALAAVGTVSGNTSAGQAARNTLDLLALAGRDDIPVGAGAHHPLGGSYAGGAARVHGGNGIGGIELPRAARTPADRDGADLLIETARRHPGELRVVATGPLTNLALALRREPGLAELVRDVTVMGGALRVPGNITGHAEANIANDPVAAAEVLDAAWPVTLVPLDVTMRHRFGERDRAVLAAHGTALTTALAAMLVAYLDHYETRFGEREVPLHDPLAAGIATGDLRPLDAPMLGLRVGPDGRVTEDAAARRRTRVVLSLTGDAAPVIRRLALGV</sequence>
<dbReference type="Proteomes" id="UP000578112">
    <property type="component" value="Unassembled WGS sequence"/>
</dbReference>
<feature type="transmembrane region" description="Helical" evidence="3">
    <location>
        <begin position="204"/>
        <end position="225"/>
    </location>
</feature>
<dbReference type="EC" id="3.2.2.1" evidence="5"/>
<name>A0A7W7MQG8_9ACTN</name>
<dbReference type="EMBL" id="JACHNH010000001">
    <property type="protein sequence ID" value="MBB4763178.1"/>
    <property type="molecule type" value="Genomic_DNA"/>
</dbReference>
<dbReference type="Pfam" id="PF01156">
    <property type="entry name" value="IU_nuc_hydro"/>
    <property type="match status" value="1"/>
</dbReference>
<evidence type="ECO:0000256" key="2">
    <source>
        <dbReference type="ARBA" id="ARBA00023295"/>
    </source>
</evidence>
<dbReference type="InterPro" id="IPR001910">
    <property type="entry name" value="Inosine/uridine_hydrolase_dom"/>
</dbReference>
<keyword evidence="3" id="KW-0812">Transmembrane</keyword>
<protein>
    <submittedName>
        <fullName evidence="5">Purine nucleosidase</fullName>
        <ecNumber evidence="5">3.2.2.1</ecNumber>
    </submittedName>
</protein>
<organism evidence="5 6">
    <name type="scientific">Actinoplanes digitatis</name>
    <dbReference type="NCBI Taxonomy" id="1868"/>
    <lineage>
        <taxon>Bacteria</taxon>
        <taxon>Bacillati</taxon>
        <taxon>Actinomycetota</taxon>
        <taxon>Actinomycetes</taxon>
        <taxon>Micromonosporales</taxon>
        <taxon>Micromonosporaceae</taxon>
        <taxon>Actinoplanes</taxon>
    </lineage>
</organism>
<evidence type="ECO:0000313" key="6">
    <source>
        <dbReference type="Proteomes" id="UP000578112"/>
    </source>
</evidence>
<dbReference type="GO" id="GO:0006152">
    <property type="term" value="P:purine nucleoside catabolic process"/>
    <property type="evidence" value="ECO:0007669"/>
    <property type="project" value="TreeGrafter"/>
</dbReference>
<dbReference type="PANTHER" id="PTHR12304:SF4">
    <property type="entry name" value="URIDINE NUCLEOSIDASE"/>
    <property type="match status" value="1"/>
</dbReference>
<dbReference type="GO" id="GO:0008477">
    <property type="term" value="F:purine nucleosidase activity"/>
    <property type="evidence" value="ECO:0007669"/>
    <property type="project" value="UniProtKB-EC"/>
</dbReference>
<evidence type="ECO:0000313" key="5">
    <source>
        <dbReference type="EMBL" id="MBB4763178.1"/>
    </source>
</evidence>
<dbReference type="AlphaFoldDB" id="A0A7W7MQG8"/>
<comment type="caution">
    <text evidence="5">The sequence shown here is derived from an EMBL/GenBank/DDBJ whole genome shotgun (WGS) entry which is preliminary data.</text>
</comment>
<dbReference type="InterPro" id="IPR036452">
    <property type="entry name" value="Ribo_hydro-like"/>
</dbReference>
<dbReference type="Gene3D" id="3.90.245.10">
    <property type="entry name" value="Ribonucleoside hydrolase-like"/>
    <property type="match status" value="1"/>
</dbReference>
<proteinExistence type="predicted"/>
<feature type="domain" description="Inosine/uridine-preferring nucleoside hydrolase" evidence="4">
    <location>
        <begin position="6"/>
        <end position="250"/>
    </location>
</feature>
<evidence type="ECO:0000256" key="1">
    <source>
        <dbReference type="ARBA" id="ARBA00022801"/>
    </source>
</evidence>
<reference evidence="5 6" key="1">
    <citation type="submission" date="2020-08" db="EMBL/GenBank/DDBJ databases">
        <title>Sequencing the genomes of 1000 actinobacteria strains.</title>
        <authorList>
            <person name="Klenk H.-P."/>
        </authorList>
    </citation>
    <scope>NUCLEOTIDE SEQUENCE [LARGE SCALE GENOMIC DNA]</scope>
    <source>
        <strain evidence="5 6">DSM 43149</strain>
    </source>
</reference>
<keyword evidence="3" id="KW-1133">Transmembrane helix</keyword>
<keyword evidence="2 5" id="KW-0326">Glycosidase</keyword>
<keyword evidence="3" id="KW-0472">Membrane</keyword>